<accession>A0ABD2YSG3</accession>
<evidence type="ECO:0000256" key="1">
    <source>
        <dbReference type="SAM" id="MobiDB-lite"/>
    </source>
</evidence>
<organism evidence="2 3">
    <name type="scientific">Cinchona calisaya</name>
    <dbReference type="NCBI Taxonomy" id="153742"/>
    <lineage>
        <taxon>Eukaryota</taxon>
        <taxon>Viridiplantae</taxon>
        <taxon>Streptophyta</taxon>
        <taxon>Embryophyta</taxon>
        <taxon>Tracheophyta</taxon>
        <taxon>Spermatophyta</taxon>
        <taxon>Magnoliopsida</taxon>
        <taxon>eudicotyledons</taxon>
        <taxon>Gunneridae</taxon>
        <taxon>Pentapetalae</taxon>
        <taxon>asterids</taxon>
        <taxon>lamiids</taxon>
        <taxon>Gentianales</taxon>
        <taxon>Rubiaceae</taxon>
        <taxon>Cinchonoideae</taxon>
        <taxon>Cinchoneae</taxon>
        <taxon>Cinchona</taxon>
    </lineage>
</organism>
<name>A0ABD2YSG3_9GENT</name>
<feature type="compositionally biased region" description="Polar residues" evidence="1">
    <location>
        <begin position="25"/>
        <end position="42"/>
    </location>
</feature>
<reference evidence="2 3" key="1">
    <citation type="submission" date="2024-11" db="EMBL/GenBank/DDBJ databases">
        <title>A near-complete genome assembly of Cinchona calisaya.</title>
        <authorList>
            <person name="Lian D.C."/>
            <person name="Zhao X.W."/>
            <person name="Wei L."/>
        </authorList>
    </citation>
    <scope>NUCLEOTIDE SEQUENCE [LARGE SCALE GENOMIC DNA]</scope>
    <source>
        <tissue evidence="2">Nenye</tissue>
    </source>
</reference>
<dbReference type="AlphaFoldDB" id="A0ABD2YSG3"/>
<keyword evidence="3" id="KW-1185">Reference proteome</keyword>
<proteinExistence type="predicted"/>
<comment type="caution">
    <text evidence="2">The sequence shown here is derived from an EMBL/GenBank/DDBJ whole genome shotgun (WGS) entry which is preliminary data.</text>
</comment>
<dbReference type="Proteomes" id="UP001630127">
    <property type="component" value="Unassembled WGS sequence"/>
</dbReference>
<sequence>MSSLKEGGPHSFRFQNMWVRHHSFLTTGKDNRSQPISGSEENVASKERQYENMQTTEAREELHAAQATCRLT</sequence>
<feature type="region of interest" description="Disordered" evidence="1">
    <location>
        <begin position="25"/>
        <end position="72"/>
    </location>
</feature>
<evidence type="ECO:0000313" key="2">
    <source>
        <dbReference type="EMBL" id="KAL3510320.1"/>
    </source>
</evidence>
<evidence type="ECO:0000313" key="3">
    <source>
        <dbReference type="Proteomes" id="UP001630127"/>
    </source>
</evidence>
<dbReference type="EMBL" id="JBJUIK010000012">
    <property type="protein sequence ID" value="KAL3510320.1"/>
    <property type="molecule type" value="Genomic_DNA"/>
</dbReference>
<gene>
    <name evidence="2" type="ORF">ACH5RR_029721</name>
</gene>
<protein>
    <submittedName>
        <fullName evidence="2">Uncharacterized protein</fullName>
    </submittedName>
</protein>